<keyword evidence="2" id="KW-0812">Transmembrane</keyword>
<dbReference type="EMBL" id="UOFO01000002">
    <property type="protein sequence ID" value="VAW83127.1"/>
    <property type="molecule type" value="Genomic_DNA"/>
</dbReference>
<evidence type="ECO:0000256" key="1">
    <source>
        <dbReference type="ARBA" id="ARBA00022737"/>
    </source>
</evidence>
<dbReference type="SUPFAM" id="SSF101898">
    <property type="entry name" value="NHL repeat"/>
    <property type="match status" value="1"/>
</dbReference>
<dbReference type="InterPro" id="IPR050952">
    <property type="entry name" value="TRIM-NHL_E3_ligases"/>
</dbReference>
<accession>A0A3B0Z6L3</accession>
<evidence type="ECO:0000256" key="2">
    <source>
        <dbReference type="SAM" id="Phobius"/>
    </source>
</evidence>
<protein>
    <recommendedName>
        <fullName evidence="4">NHL repeat domain protein</fullName>
    </recommendedName>
</protein>
<evidence type="ECO:0008006" key="4">
    <source>
        <dbReference type="Google" id="ProtNLM"/>
    </source>
</evidence>
<organism evidence="3">
    <name type="scientific">hydrothermal vent metagenome</name>
    <dbReference type="NCBI Taxonomy" id="652676"/>
    <lineage>
        <taxon>unclassified sequences</taxon>
        <taxon>metagenomes</taxon>
        <taxon>ecological metagenomes</taxon>
    </lineage>
</organism>
<keyword evidence="1" id="KW-0677">Repeat</keyword>
<keyword evidence="2" id="KW-1133">Transmembrane helix</keyword>
<sequence>MSFRTSQISWLALKLVINVNFFEKRQSLAGLLAGVCIVLILNGCAVGGWLSFESPPKAPSTTETSNPNNDPLIGDAPELLSLEIDEEKEPPLVESPPVTQEVMPLLEFVESIDGGVIHFNSKIHDFMQSLIGVDRLQLMRPTAVAVRDGYMYVVDMGLDLVIRFDLATKIAEPLVELSGITKGDVADIFVAGDGSFYLTDTEGARVLHFSPKGKLKRTLKNRLNMARPVAVYEESSTGNIYIADGFFDHVLAFNRLGELFTSIGGRGSDPGEFLNITAMTLGPDGFYIGSRVGQHVQVLKGNGEYLYSLEQGPLVFPLGMAATDDSRVYVSDYWDNSIKVFERGLFVDSVGGTGVTPGKFKRITDLYLDKGLLYAVDSLNGRVQVLRVQEKEQATLALDY</sequence>
<dbReference type="InterPro" id="IPR011042">
    <property type="entry name" value="6-blade_b-propeller_TolB-like"/>
</dbReference>
<reference evidence="3" key="1">
    <citation type="submission" date="2018-06" db="EMBL/GenBank/DDBJ databases">
        <authorList>
            <person name="Zhirakovskaya E."/>
        </authorList>
    </citation>
    <scope>NUCLEOTIDE SEQUENCE</scope>
</reference>
<dbReference type="GO" id="GO:0000209">
    <property type="term" value="P:protein polyubiquitination"/>
    <property type="evidence" value="ECO:0007669"/>
    <property type="project" value="TreeGrafter"/>
</dbReference>
<proteinExistence type="predicted"/>
<dbReference type="GO" id="GO:0043161">
    <property type="term" value="P:proteasome-mediated ubiquitin-dependent protein catabolic process"/>
    <property type="evidence" value="ECO:0007669"/>
    <property type="project" value="TreeGrafter"/>
</dbReference>
<dbReference type="PROSITE" id="PS51125">
    <property type="entry name" value="NHL"/>
    <property type="match status" value="1"/>
</dbReference>
<gene>
    <name evidence="3" type="ORF">MNBD_GAMMA16-436</name>
</gene>
<evidence type="ECO:0000313" key="3">
    <source>
        <dbReference type="EMBL" id="VAW83127.1"/>
    </source>
</evidence>
<dbReference type="PANTHER" id="PTHR24104:SF25">
    <property type="entry name" value="PROTEIN LIN-41"/>
    <property type="match status" value="1"/>
</dbReference>
<dbReference type="CDD" id="cd05819">
    <property type="entry name" value="NHL"/>
    <property type="match status" value="1"/>
</dbReference>
<dbReference type="GO" id="GO:0008270">
    <property type="term" value="F:zinc ion binding"/>
    <property type="evidence" value="ECO:0007669"/>
    <property type="project" value="UniProtKB-KW"/>
</dbReference>
<keyword evidence="2" id="KW-0472">Membrane</keyword>
<dbReference type="GO" id="GO:0061630">
    <property type="term" value="F:ubiquitin protein ligase activity"/>
    <property type="evidence" value="ECO:0007669"/>
    <property type="project" value="TreeGrafter"/>
</dbReference>
<feature type="transmembrane region" description="Helical" evidence="2">
    <location>
        <begin position="28"/>
        <end position="52"/>
    </location>
</feature>
<dbReference type="PANTHER" id="PTHR24104">
    <property type="entry name" value="E3 UBIQUITIN-PROTEIN LIGASE NHLRC1-RELATED"/>
    <property type="match status" value="1"/>
</dbReference>
<name>A0A3B0Z6L3_9ZZZZ</name>
<dbReference type="AlphaFoldDB" id="A0A3B0Z6L3"/>
<dbReference type="Gene3D" id="2.120.10.30">
    <property type="entry name" value="TolB, C-terminal domain"/>
    <property type="match status" value="2"/>
</dbReference>
<dbReference type="InterPro" id="IPR001258">
    <property type="entry name" value="NHL_repeat"/>
</dbReference>